<gene>
    <name evidence="2" type="ORF">SAMN02745229_01547</name>
</gene>
<dbReference type="InterPro" id="IPR036465">
    <property type="entry name" value="vWFA_dom_sf"/>
</dbReference>
<feature type="domain" description="VWFA" evidence="1">
    <location>
        <begin position="387"/>
        <end position="577"/>
    </location>
</feature>
<dbReference type="InterPro" id="IPR002035">
    <property type="entry name" value="VWF_A"/>
</dbReference>
<dbReference type="PANTHER" id="PTHR41248:SF1">
    <property type="entry name" value="NORD PROTEIN"/>
    <property type="match status" value="1"/>
</dbReference>
<proteinExistence type="predicted"/>
<evidence type="ECO:0000313" key="2">
    <source>
        <dbReference type="EMBL" id="SHI12612.1"/>
    </source>
</evidence>
<dbReference type="SUPFAM" id="SSF53300">
    <property type="entry name" value="vWA-like"/>
    <property type="match status" value="1"/>
</dbReference>
<name>A0A1M5YKU2_BUTFI</name>
<reference evidence="3" key="1">
    <citation type="submission" date="2016-11" db="EMBL/GenBank/DDBJ databases">
        <authorList>
            <person name="Varghese N."/>
            <person name="Submissions S."/>
        </authorList>
    </citation>
    <scope>NUCLEOTIDE SEQUENCE [LARGE SCALE GENOMIC DNA]</scope>
    <source>
        <strain evidence="3">DSM 3071</strain>
    </source>
</reference>
<dbReference type="GeneID" id="89511807"/>
<dbReference type="Proteomes" id="UP000184278">
    <property type="component" value="Unassembled WGS sequence"/>
</dbReference>
<dbReference type="STRING" id="1121131.SAMN02745229_01547"/>
<dbReference type="AlphaFoldDB" id="A0A1M5YKU2"/>
<organism evidence="2 3">
    <name type="scientific">Butyrivibrio fibrisolvens DSM 3071</name>
    <dbReference type="NCBI Taxonomy" id="1121131"/>
    <lineage>
        <taxon>Bacteria</taxon>
        <taxon>Bacillati</taxon>
        <taxon>Bacillota</taxon>
        <taxon>Clostridia</taxon>
        <taxon>Lachnospirales</taxon>
        <taxon>Lachnospiraceae</taxon>
        <taxon>Butyrivibrio</taxon>
    </lineage>
</organism>
<protein>
    <recommendedName>
        <fullName evidence="1">VWFA domain-containing protein</fullName>
    </recommendedName>
</protein>
<sequence length="582" mass="67528">MIKKQYEGNSKRALNIVWNAAGRYDFEPPFLAFYSNGKPDHYFNMIIGLTIKWFESSKIEAFFNNYSFLKRAPELDSYMWLAIENCIYEKEKNERLILPRLRQDRAEEFFETVRNYSRQQMEMQSIPVLNQEEARWAHVLGKKPTLLTEKEKRIAKALLVSGDLDTDGLIKELSHILKEYFNLDIEKLPKDRSRNKKSSFYTLLSKALQKKNKETETLFVRNGTGIGNREGSVTLVHEDLFINNTEYTKNRKYIEDSFGKCIYSDEEMKVLEKDVCNENDEGCHLWITDGMSETLADKEKTLITQSRNFQDQIRKNRVYYEQRSMQIRESIKNLSAEISTIVETYSRSLPQECKRGKLESNKAYRLPLLGDTRVFLNEGDEKDYKITVDILLDASQSRMNYQESLATEAYIIAESFEKAHIPVSIRAFRSICGYTVIENLKQSSDRRCDGAFNYVAAGWNRDGLCLKTIDHLYLDEKDDSVLRFLYVLTDASPNDSMPLKSRKNGLFAKEYEGIAAVEDAREAVKKLRNHGISIGAVFFGASMHLDNVSVIYGDDYVRILKMRQLPEAVSSLFRRTIQKKCI</sequence>
<dbReference type="InterPro" id="IPR051928">
    <property type="entry name" value="NorD/CobT"/>
</dbReference>
<keyword evidence="3" id="KW-1185">Reference proteome</keyword>
<evidence type="ECO:0000259" key="1">
    <source>
        <dbReference type="SMART" id="SM00327"/>
    </source>
</evidence>
<dbReference type="PANTHER" id="PTHR41248">
    <property type="entry name" value="NORD PROTEIN"/>
    <property type="match status" value="1"/>
</dbReference>
<dbReference type="OrthoDB" id="1632179at2"/>
<dbReference type="SMART" id="SM00327">
    <property type="entry name" value="VWA"/>
    <property type="match status" value="1"/>
</dbReference>
<dbReference type="EMBL" id="FQXK01000012">
    <property type="protein sequence ID" value="SHI12612.1"/>
    <property type="molecule type" value="Genomic_DNA"/>
</dbReference>
<accession>A0A1M5YKU2</accession>
<dbReference type="RefSeq" id="WP_073386798.1">
    <property type="nucleotide sequence ID" value="NZ_FQXK01000012.1"/>
</dbReference>
<evidence type="ECO:0000313" key="3">
    <source>
        <dbReference type="Proteomes" id="UP000184278"/>
    </source>
</evidence>